<dbReference type="Gene3D" id="2.40.420.20">
    <property type="match status" value="1"/>
</dbReference>
<dbReference type="Gene3D" id="1.10.287.470">
    <property type="entry name" value="Helix hairpin bin"/>
    <property type="match status" value="1"/>
</dbReference>
<dbReference type="PANTHER" id="PTHR30469">
    <property type="entry name" value="MULTIDRUG RESISTANCE PROTEIN MDTA"/>
    <property type="match status" value="1"/>
</dbReference>
<name>A0A0K6I976_9BURK</name>
<feature type="coiled-coil region" evidence="2">
    <location>
        <begin position="104"/>
        <end position="138"/>
    </location>
</feature>
<dbReference type="Proteomes" id="UP000183649">
    <property type="component" value="Unassembled WGS sequence"/>
</dbReference>
<sequence length="382" mass="40523">MTFSAMNRRTLLLLAVLVPILILLGYVALRSGPLAPVPVTIAKVESRALQPALFGIGTVQARYTYSIGPTVAGRVLRLNVHVGDQVKAGQLLGEMDPVDLGQRQTALDAAMRSAQAQLQQAQAQRDFAASQAERYEQLLAVHGTSKEVADVKRQELRVADTALAAARDAVKRAQADAQGVGAQRGNLKLIAPADGLITARDADPGTTVVAGAPVIEMIDPNSLWIDTRFDQLSASGLVAGEAARIVLRSRSGQTLAGSVLRVEPLADAVTEETLAKVRFAQVPQPLPPLGELAEVTVSLPALPARPTLPNASLQHVDGKLGVWRIHADKLEFVPVKVLGSDLEGHVQVEGVKAGEHVVVYSQRSLRAGSRFSIVDRIPGVTP</sequence>
<dbReference type="AlphaFoldDB" id="A0A0K6I976"/>
<evidence type="ECO:0000256" key="2">
    <source>
        <dbReference type="SAM" id="Coils"/>
    </source>
</evidence>
<dbReference type="PANTHER" id="PTHR30469:SF15">
    <property type="entry name" value="HLYD FAMILY OF SECRETION PROTEINS"/>
    <property type="match status" value="1"/>
</dbReference>
<protein>
    <submittedName>
        <fullName evidence="4">RND family efflux transporter, MFP subunit</fullName>
    </submittedName>
</protein>
<evidence type="ECO:0000313" key="5">
    <source>
        <dbReference type="Proteomes" id="UP000183649"/>
    </source>
</evidence>
<dbReference type="RefSeq" id="WP_055451520.1">
    <property type="nucleotide sequence ID" value="NZ_CYHF01000010.1"/>
</dbReference>
<evidence type="ECO:0000256" key="1">
    <source>
        <dbReference type="ARBA" id="ARBA00009477"/>
    </source>
</evidence>
<evidence type="ECO:0000259" key="3">
    <source>
        <dbReference type="Pfam" id="PF25917"/>
    </source>
</evidence>
<dbReference type="SUPFAM" id="SSF111369">
    <property type="entry name" value="HlyD-like secretion proteins"/>
    <property type="match status" value="1"/>
</dbReference>
<organism evidence="4 5">
    <name type="scientific">Thiomonas bhubaneswarensis</name>
    <dbReference type="NCBI Taxonomy" id="339866"/>
    <lineage>
        <taxon>Bacteria</taxon>
        <taxon>Pseudomonadati</taxon>
        <taxon>Pseudomonadota</taxon>
        <taxon>Betaproteobacteria</taxon>
        <taxon>Burkholderiales</taxon>
        <taxon>Thiomonas</taxon>
    </lineage>
</organism>
<dbReference type="STRING" id="339866.GCA_001418255_02697"/>
<gene>
    <name evidence="4" type="ORF">Ga0061069_110136</name>
</gene>
<evidence type="ECO:0000313" key="4">
    <source>
        <dbReference type="EMBL" id="CUA99877.1"/>
    </source>
</evidence>
<dbReference type="EMBL" id="CYHF01000010">
    <property type="protein sequence ID" value="CUA99877.1"/>
    <property type="molecule type" value="Genomic_DNA"/>
</dbReference>
<proteinExistence type="inferred from homology"/>
<feature type="domain" description="Multidrug resistance protein MdtA-like barrel-sandwich hybrid" evidence="3">
    <location>
        <begin position="66"/>
        <end position="213"/>
    </location>
</feature>
<dbReference type="GO" id="GO:1990281">
    <property type="term" value="C:efflux pump complex"/>
    <property type="evidence" value="ECO:0007669"/>
    <property type="project" value="TreeGrafter"/>
</dbReference>
<dbReference type="NCBIfam" id="TIGR01730">
    <property type="entry name" value="RND_mfp"/>
    <property type="match status" value="1"/>
</dbReference>
<dbReference type="Gene3D" id="2.40.30.170">
    <property type="match status" value="1"/>
</dbReference>
<dbReference type="InterPro" id="IPR006143">
    <property type="entry name" value="RND_pump_MFP"/>
</dbReference>
<dbReference type="Gene3D" id="2.40.50.100">
    <property type="match status" value="1"/>
</dbReference>
<dbReference type="InterPro" id="IPR058625">
    <property type="entry name" value="MdtA-like_BSH"/>
</dbReference>
<accession>A0A0K6I976</accession>
<dbReference type="Pfam" id="PF25917">
    <property type="entry name" value="BSH_RND"/>
    <property type="match status" value="1"/>
</dbReference>
<keyword evidence="2" id="KW-0175">Coiled coil</keyword>
<comment type="similarity">
    <text evidence="1">Belongs to the membrane fusion protein (MFP) (TC 8.A.1) family.</text>
</comment>
<dbReference type="GO" id="GO:0015562">
    <property type="term" value="F:efflux transmembrane transporter activity"/>
    <property type="evidence" value="ECO:0007669"/>
    <property type="project" value="TreeGrafter"/>
</dbReference>
<reference evidence="5" key="1">
    <citation type="submission" date="2015-08" db="EMBL/GenBank/DDBJ databases">
        <authorList>
            <person name="Varghese N."/>
        </authorList>
    </citation>
    <scope>NUCLEOTIDE SEQUENCE [LARGE SCALE GENOMIC DNA]</scope>
    <source>
        <strain evidence="5">DSM 18181</strain>
    </source>
</reference>
<dbReference type="OrthoDB" id="9806939at2"/>
<keyword evidence="5" id="KW-1185">Reference proteome</keyword>